<organism evidence="1 2">
    <name type="scientific">Cylindrodendrum hubeiense</name>
    <dbReference type="NCBI Taxonomy" id="595255"/>
    <lineage>
        <taxon>Eukaryota</taxon>
        <taxon>Fungi</taxon>
        <taxon>Dikarya</taxon>
        <taxon>Ascomycota</taxon>
        <taxon>Pezizomycotina</taxon>
        <taxon>Sordariomycetes</taxon>
        <taxon>Hypocreomycetidae</taxon>
        <taxon>Hypocreales</taxon>
        <taxon>Nectriaceae</taxon>
        <taxon>Cylindrodendrum</taxon>
    </lineage>
</organism>
<dbReference type="Proteomes" id="UP000722485">
    <property type="component" value="Unassembled WGS sequence"/>
</dbReference>
<accession>A0A9P5L269</accession>
<gene>
    <name evidence="1" type="ORF">G7Z17_g13540</name>
</gene>
<dbReference type="EMBL" id="JAANBB010000840">
    <property type="protein sequence ID" value="KAF7533247.1"/>
    <property type="molecule type" value="Genomic_DNA"/>
</dbReference>
<sequence length="376" mass="42027">MTSPISIGDAYLLAKLALKLGHAFTKGRKSAPAEFREVENQLYSLSAALSALKDVRTPSQDKEVGRDILHSQTDRIECRVKEVADMLKEIHVWFNDNLKHNRVSVQPAADGRAGDVAEPALPALTFELYLQSKDTPRMICQTASLAPRWDENHVPHETISSFFLVTVEFPRASEFEETFIWSLGLSRARALLHQNIDTMMVYEAPVDQIESTPEARILNLMGQAYTRNSIETVQLLHYKALEKRLLGGYPAAIGHQTSHCDNAEIVVFYGQEDSRDDDADIDRTVVYSCARFRSKVEEMRLELFAMSLESPQSHETLALKLQATGVCTEEWNLADSELSILASSTTGRLRLLVKSQDGRWQKTSSLAKAAAKTSDA</sequence>
<protein>
    <submittedName>
        <fullName evidence="1">Uncharacterized protein</fullName>
    </submittedName>
</protein>
<dbReference type="AlphaFoldDB" id="A0A9P5L269"/>
<comment type="caution">
    <text evidence="1">The sequence shown here is derived from an EMBL/GenBank/DDBJ whole genome shotgun (WGS) entry which is preliminary data.</text>
</comment>
<dbReference type="OrthoDB" id="5103645at2759"/>
<keyword evidence="2" id="KW-1185">Reference proteome</keyword>
<name>A0A9P5L269_9HYPO</name>
<evidence type="ECO:0000313" key="1">
    <source>
        <dbReference type="EMBL" id="KAF7533247.1"/>
    </source>
</evidence>
<evidence type="ECO:0000313" key="2">
    <source>
        <dbReference type="Proteomes" id="UP000722485"/>
    </source>
</evidence>
<reference evidence="1" key="1">
    <citation type="submission" date="2020-03" db="EMBL/GenBank/DDBJ databases">
        <title>Draft Genome Sequence of Cylindrodendrum hubeiense.</title>
        <authorList>
            <person name="Buettner E."/>
            <person name="Kellner H."/>
        </authorList>
    </citation>
    <scope>NUCLEOTIDE SEQUENCE</scope>
    <source>
        <strain evidence="1">IHI 201604</strain>
    </source>
</reference>
<proteinExistence type="predicted"/>